<evidence type="ECO:0000256" key="2">
    <source>
        <dbReference type="PROSITE-ProRule" id="PRU00169"/>
    </source>
</evidence>
<dbReference type="PANTHER" id="PTHR44591:SF21">
    <property type="entry name" value="TWO-COMPONENT RESPONSE REGULATOR"/>
    <property type="match status" value="1"/>
</dbReference>
<dbReference type="InterPro" id="IPR050595">
    <property type="entry name" value="Bact_response_regulator"/>
</dbReference>
<dbReference type="PROSITE" id="PS50110">
    <property type="entry name" value="RESPONSE_REGULATORY"/>
    <property type="match status" value="1"/>
</dbReference>
<evidence type="ECO:0000259" key="3">
    <source>
        <dbReference type="PROSITE" id="PS50110"/>
    </source>
</evidence>
<name>A0A5N7MXH6_9HYPH</name>
<dbReference type="Gene3D" id="3.40.50.2300">
    <property type="match status" value="1"/>
</dbReference>
<organism evidence="4 5">
    <name type="scientific">Microvirga tunisiensis</name>
    <dbReference type="NCBI Taxonomy" id="2108360"/>
    <lineage>
        <taxon>Bacteria</taxon>
        <taxon>Pseudomonadati</taxon>
        <taxon>Pseudomonadota</taxon>
        <taxon>Alphaproteobacteria</taxon>
        <taxon>Hyphomicrobiales</taxon>
        <taxon>Methylobacteriaceae</taxon>
        <taxon>Microvirga</taxon>
    </lineage>
</organism>
<gene>
    <name evidence="4" type="ORF">FS320_44325</name>
</gene>
<dbReference type="PANTHER" id="PTHR44591">
    <property type="entry name" value="STRESS RESPONSE REGULATOR PROTEIN 1"/>
    <property type="match status" value="1"/>
</dbReference>
<protein>
    <submittedName>
        <fullName evidence="4">Response regulator</fullName>
    </submittedName>
</protein>
<reference evidence="4 5" key="1">
    <citation type="journal article" date="2019" name="Syst. Appl. Microbiol.">
        <title>Microvirga tunisiensis sp. nov., a root nodule symbiotic bacterium isolated from Lupinus micranthus and L. luteus grown in Northern Tunisia.</title>
        <authorList>
            <person name="Msaddak A."/>
            <person name="Rejili M."/>
            <person name="Duran D."/>
            <person name="Mars M."/>
            <person name="Palacios J.M."/>
            <person name="Ruiz-Argueso T."/>
            <person name="Rey L."/>
            <person name="Imperial J."/>
        </authorList>
    </citation>
    <scope>NUCLEOTIDE SEQUENCE [LARGE SCALE GENOMIC DNA]</scope>
    <source>
        <strain evidence="4 5">Lmie10</strain>
    </source>
</reference>
<evidence type="ECO:0000313" key="4">
    <source>
        <dbReference type="EMBL" id="MPR31663.1"/>
    </source>
</evidence>
<dbReference type="AlphaFoldDB" id="A0A5N7MXH6"/>
<dbReference type="InterPro" id="IPR011006">
    <property type="entry name" value="CheY-like_superfamily"/>
</dbReference>
<dbReference type="SMART" id="SM00448">
    <property type="entry name" value="REC"/>
    <property type="match status" value="1"/>
</dbReference>
<proteinExistence type="predicted"/>
<keyword evidence="5" id="KW-1185">Reference proteome</keyword>
<accession>A0A5N7MXH6</accession>
<dbReference type="CDD" id="cd00156">
    <property type="entry name" value="REC"/>
    <property type="match status" value="1"/>
</dbReference>
<feature type="modified residue" description="4-aspartylphosphate" evidence="2">
    <location>
        <position position="56"/>
    </location>
</feature>
<dbReference type="EMBL" id="VOSK01000880">
    <property type="protein sequence ID" value="MPR31663.1"/>
    <property type="molecule type" value="Genomic_DNA"/>
</dbReference>
<evidence type="ECO:0000313" key="5">
    <source>
        <dbReference type="Proteomes" id="UP000403266"/>
    </source>
</evidence>
<comment type="caution">
    <text evidence="4">The sequence shown here is derived from an EMBL/GenBank/DDBJ whole genome shotgun (WGS) entry which is preliminary data.</text>
</comment>
<dbReference type="Proteomes" id="UP000403266">
    <property type="component" value="Unassembled WGS sequence"/>
</dbReference>
<sequence>MGLRVALIVEADEELRALAVALLEETDLRVVEAASAEQALQYLRFNAGDVAFLFSDVKLPCVMDGVDLARTVRLKWPWIRTLLTSGAPLEEDLDKVLRQVRFMPKPWRPLEVLIEAEKAAASSRYKTIVTHPDTEVVRALRA</sequence>
<dbReference type="SUPFAM" id="SSF52172">
    <property type="entry name" value="CheY-like"/>
    <property type="match status" value="1"/>
</dbReference>
<dbReference type="InterPro" id="IPR001789">
    <property type="entry name" value="Sig_transdc_resp-reg_receiver"/>
</dbReference>
<dbReference type="GO" id="GO:0000160">
    <property type="term" value="P:phosphorelay signal transduction system"/>
    <property type="evidence" value="ECO:0007669"/>
    <property type="project" value="InterPro"/>
</dbReference>
<evidence type="ECO:0000256" key="1">
    <source>
        <dbReference type="ARBA" id="ARBA00022553"/>
    </source>
</evidence>
<feature type="domain" description="Response regulatory" evidence="3">
    <location>
        <begin position="5"/>
        <end position="120"/>
    </location>
</feature>
<keyword evidence="1 2" id="KW-0597">Phosphoprotein</keyword>
<dbReference type="Pfam" id="PF00072">
    <property type="entry name" value="Response_reg"/>
    <property type="match status" value="1"/>
</dbReference>